<evidence type="ECO:0000313" key="9">
    <source>
        <dbReference type="EMBL" id="KRO38963.1"/>
    </source>
</evidence>
<keyword evidence="3" id="KW-0812">Transmembrane</keyword>
<dbReference type="GO" id="GO:0030288">
    <property type="term" value="C:outer membrane-bounded periplasmic space"/>
    <property type="evidence" value="ECO:0007669"/>
    <property type="project" value="TreeGrafter"/>
</dbReference>
<dbReference type="SUPFAM" id="SSF56601">
    <property type="entry name" value="beta-lactamase/transpeptidase-like"/>
    <property type="match status" value="1"/>
</dbReference>
<evidence type="ECO:0000256" key="1">
    <source>
        <dbReference type="ARBA" id="ARBA00022676"/>
    </source>
</evidence>
<dbReference type="PANTHER" id="PTHR32282">
    <property type="entry name" value="BINDING PROTEIN TRANSPEPTIDASE, PUTATIVE-RELATED"/>
    <property type="match status" value="1"/>
</dbReference>
<dbReference type="AlphaFoldDB" id="A0A0R2PSG5"/>
<reference evidence="10" key="1">
    <citation type="submission" date="2015-10" db="EMBL/GenBank/DDBJ databases">
        <title>Metagenome-Assembled Genomes uncover a global brackish microbiome.</title>
        <authorList>
            <person name="Hugerth L.W."/>
            <person name="Larsson J."/>
            <person name="Alneberg J."/>
            <person name="Lindh M.V."/>
            <person name="Legrand C."/>
            <person name="Pinhassi J."/>
            <person name="Andersson A."/>
        </authorList>
    </citation>
    <scope>NUCLEOTIDE SEQUENCE [LARGE SCALE GENOMIC DNA]</scope>
</reference>
<keyword evidence="6" id="KW-1133">Transmembrane helix</keyword>
<keyword evidence="5" id="KW-0573">Peptidoglycan synthesis</keyword>
<keyword evidence="4" id="KW-0133">Cell shape</keyword>
<dbReference type="GO" id="GO:0008360">
    <property type="term" value="P:regulation of cell shape"/>
    <property type="evidence" value="ECO:0007669"/>
    <property type="project" value="UniProtKB-KW"/>
</dbReference>
<dbReference type="GO" id="GO:0071555">
    <property type="term" value="P:cell wall organization"/>
    <property type="evidence" value="ECO:0007669"/>
    <property type="project" value="UniProtKB-KW"/>
</dbReference>
<evidence type="ECO:0000256" key="7">
    <source>
        <dbReference type="ARBA" id="ARBA00023136"/>
    </source>
</evidence>
<protein>
    <recommendedName>
        <fullName evidence="11">Penicillin-binding protein transpeptidase domain-containing protein</fullName>
    </recommendedName>
</protein>
<evidence type="ECO:0000256" key="4">
    <source>
        <dbReference type="ARBA" id="ARBA00022960"/>
    </source>
</evidence>
<dbReference type="GO" id="GO:0008955">
    <property type="term" value="F:peptidoglycan glycosyltransferase activity"/>
    <property type="evidence" value="ECO:0007669"/>
    <property type="project" value="TreeGrafter"/>
</dbReference>
<dbReference type="InterPro" id="IPR050396">
    <property type="entry name" value="Glycosyltr_51/Transpeptidase"/>
</dbReference>
<dbReference type="PANTHER" id="PTHR32282:SF27">
    <property type="entry name" value="PENICILLIN-BINDING PROTEIN 1A"/>
    <property type="match status" value="1"/>
</dbReference>
<dbReference type="InterPro" id="IPR012338">
    <property type="entry name" value="Beta-lactam/transpept-like"/>
</dbReference>
<evidence type="ECO:0008006" key="11">
    <source>
        <dbReference type="Google" id="ProtNLM"/>
    </source>
</evidence>
<evidence type="ECO:0000256" key="6">
    <source>
        <dbReference type="ARBA" id="ARBA00022989"/>
    </source>
</evidence>
<keyword evidence="1" id="KW-0328">Glycosyltransferase</keyword>
<organism evidence="9 10">
    <name type="scientific">SAR86 cluster bacterium BACL1 MAG-120920-bin57</name>
    <dbReference type="NCBI Taxonomy" id="1655571"/>
    <lineage>
        <taxon>Bacteria</taxon>
        <taxon>Pseudomonadati</taxon>
        <taxon>Pseudomonadota</taxon>
        <taxon>Gammaproteobacteria</taxon>
        <taxon>SAR86 cluster</taxon>
    </lineage>
</organism>
<keyword evidence="7" id="KW-0472">Membrane</keyword>
<keyword evidence="2" id="KW-0808">Transferase</keyword>
<evidence type="ECO:0000256" key="3">
    <source>
        <dbReference type="ARBA" id="ARBA00022692"/>
    </source>
</evidence>
<dbReference type="EMBL" id="LIAV01000261">
    <property type="protein sequence ID" value="KRO38963.1"/>
    <property type="molecule type" value="Genomic_DNA"/>
</dbReference>
<feature type="non-terminal residue" evidence="9">
    <location>
        <position position="1"/>
    </location>
</feature>
<evidence type="ECO:0000256" key="5">
    <source>
        <dbReference type="ARBA" id="ARBA00022984"/>
    </source>
</evidence>
<evidence type="ECO:0000256" key="2">
    <source>
        <dbReference type="ARBA" id="ARBA00022679"/>
    </source>
</evidence>
<dbReference type="Gene3D" id="3.40.710.10">
    <property type="entry name" value="DD-peptidase/beta-lactamase superfamily"/>
    <property type="match status" value="1"/>
</dbReference>
<keyword evidence="8" id="KW-0961">Cell wall biogenesis/degradation</keyword>
<evidence type="ECO:0000256" key="8">
    <source>
        <dbReference type="ARBA" id="ARBA00023316"/>
    </source>
</evidence>
<sequence>TNDAISTWFSGFHRDLSATVWVGTDDFSSLGDNEFGSSIALPIWVDFMSEALVDLPVDPWRAPPGISYIRVDSQTGQQTNGVDQNSYFELFLEEAM</sequence>
<accession>A0A0R2PSG5</accession>
<comment type="caution">
    <text evidence="9">The sequence shown here is derived from an EMBL/GenBank/DDBJ whole genome shotgun (WGS) entry which is preliminary data.</text>
</comment>
<dbReference type="GO" id="GO:0009252">
    <property type="term" value="P:peptidoglycan biosynthetic process"/>
    <property type="evidence" value="ECO:0007669"/>
    <property type="project" value="UniProtKB-KW"/>
</dbReference>
<dbReference type="Proteomes" id="UP000050874">
    <property type="component" value="Unassembled WGS sequence"/>
</dbReference>
<proteinExistence type="predicted"/>
<gene>
    <name evidence="9" type="ORF">ABR63_02420</name>
</gene>
<evidence type="ECO:0000313" key="10">
    <source>
        <dbReference type="Proteomes" id="UP000050874"/>
    </source>
</evidence>
<name>A0A0R2PSG5_9GAMM</name>